<dbReference type="Proteomes" id="UP000055014">
    <property type="component" value="Unassembled WGS sequence"/>
</dbReference>
<evidence type="ECO:0000313" key="4">
    <source>
        <dbReference type="EMBL" id="KUK86682.1"/>
    </source>
</evidence>
<evidence type="ECO:0000256" key="1">
    <source>
        <dbReference type="SAM" id="SignalP"/>
    </source>
</evidence>
<feature type="chain" id="PRO_5014244774" description="Outer membrane protein beta-barrel domain-containing protein" evidence="1">
    <location>
        <begin position="22"/>
        <end position="231"/>
    </location>
</feature>
<dbReference type="EMBL" id="DQBS01000173">
    <property type="protein sequence ID" value="HCO70449.1"/>
    <property type="molecule type" value="Genomic_DNA"/>
</dbReference>
<evidence type="ECO:0000313" key="6">
    <source>
        <dbReference type="Proteomes" id="UP000055014"/>
    </source>
</evidence>
<dbReference type="PATRIC" id="fig|1236046.5.peg.1315"/>
<reference evidence="5 6" key="2">
    <citation type="journal article" date="2015" name="MBio">
        <title>Genome-Resolved Metagenomic Analysis Reveals Roles for Candidate Phyla and Other Microbial Community Members in Biogeochemical Transformations in Oil Reservoirs.</title>
        <authorList>
            <person name="Hu P."/>
            <person name="Tom L."/>
            <person name="Singh A."/>
            <person name="Thomas B.C."/>
            <person name="Baker B.J."/>
            <person name="Piceno Y.M."/>
            <person name="Andersen G.L."/>
            <person name="Banfield J.F."/>
        </authorList>
    </citation>
    <scope>NUCLEOTIDE SEQUENCE [LARGE SCALE GENOMIC DNA]</scope>
</reference>
<gene>
    <name evidence="2" type="ORF">DIT26_07750</name>
    <name evidence="3" type="ORF">XD86_1083</name>
    <name evidence="4" type="ORF">XE02_1349</name>
</gene>
<evidence type="ECO:0008006" key="8">
    <source>
        <dbReference type="Google" id="ProtNLM"/>
    </source>
</evidence>
<dbReference type="EMBL" id="LGGH01000177">
    <property type="protein sequence ID" value="KUK66764.1"/>
    <property type="molecule type" value="Genomic_DNA"/>
</dbReference>
<reference evidence="2 7" key="3">
    <citation type="journal article" date="2018" name="Nat. Biotechnol.">
        <title>A standardized bacterial taxonomy based on genome phylogeny substantially revises the tree of life.</title>
        <authorList>
            <person name="Parks D.H."/>
            <person name="Chuvochina M."/>
            <person name="Waite D.W."/>
            <person name="Rinke C."/>
            <person name="Skarshewski A."/>
            <person name="Chaumeil P.A."/>
            <person name="Hugenholtz P."/>
        </authorList>
    </citation>
    <scope>NUCLEOTIDE SEQUENCE [LARGE SCALE GENOMIC DNA]</scope>
    <source>
        <strain evidence="2">UBA9905</strain>
    </source>
</reference>
<keyword evidence="1" id="KW-0732">Signal</keyword>
<comment type="caution">
    <text evidence="4">The sequence shown here is derived from an EMBL/GenBank/DDBJ whole genome shotgun (WGS) entry which is preliminary data.</text>
</comment>
<dbReference type="EMBL" id="LGGW01000158">
    <property type="protein sequence ID" value="KUK86682.1"/>
    <property type="molecule type" value="Genomic_DNA"/>
</dbReference>
<sequence length="231" mass="25981">MSLRRICLILLLLSIAAFSSAKFDLKVESGVSMPWNGSLEMEGSESTELLDRNSFRAYFVPTVGYGLSQEHLIEFSLSHFTVSSSFEATNTEVPYQYESAFRQDTILLTYRYILPDLDRFSLQLGVQGRLSFKRITLSGSKEYDHKLTDFSFGPAADIRLKMNDRVFVGLEISTGLGKGNGFVDVFAGLHFAGPFYYIRVGSRYLSATNSFDQNRLTLSFMNFGAQFSSSF</sequence>
<evidence type="ECO:0000313" key="3">
    <source>
        <dbReference type="EMBL" id="KUK66764.1"/>
    </source>
</evidence>
<reference evidence="4" key="1">
    <citation type="journal article" date="2015" name="MBio">
        <title>Genome-resolved metagenomic analysis reveals roles for candidate phyla and other microbial community members in biogeochemical transformations in oil reservoirs.</title>
        <authorList>
            <person name="Hu P."/>
            <person name="Tom L."/>
            <person name="Singh A."/>
            <person name="Thomas B.C."/>
            <person name="Baker B.J."/>
            <person name="Piceno Y.M."/>
            <person name="Andersen G.L."/>
            <person name="Banfield J.F."/>
        </authorList>
    </citation>
    <scope>NUCLEOTIDE SEQUENCE [LARGE SCALE GENOMIC DNA]</scope>
    <source>
        <strain evidence="3">46_47</strain>
        <strain evidence="4">46_70</strain>
    </source>
</reference>
<name>A0A124G098_9BACT</name>
<accession>A0A124G098</accession>
<dbReference type="AlphaFoldDB" id="A0A124G098"/>
<dbReference type="Proteomes" id="UP000264215">
    <property type="component" value="Unassembled WGS sequence"/>
</dbReference>
<evidence type="ECO:0000313" key="2">
    <source>
        <dbReference type="EMBL" id="HCO70449.1"/>
    </source>
</evidence>
<feature type="signal peptide" evidence="1">
    <location>
        <begin position="1"/>
        <end position="21"/>
    </location>
</feature>
<dbReference type="Proteomes" id="UP000054260">
    <property type="component" value="Unassembled WGS sequence"/>
</dbReference>
<organism evidence="4 6">
    <name type="scientific">Mesotoga infera</name>
    <dbReference type="NCBI Taxonomy" id="1236046"/>
    <lineage>
        <taxon>Bacteria</taxon>
        <taxon>Thermotogati</taxon>
        <taxon>Thermotogota</taxon>
        <taxon>Thermotogae</taxon>
        <taxon>Kosmotogales</taxon>
        <taxon>Kosmotogaceae</taxon>
        <taxon>Mesotoga</taxon>
    </lineage>
</organism>
<evidence type="ECO:0000313" key="7">
    <source>
        <dbReference type="Proteomes" id="UP000264215"/>
    </source>
</evidence>
<protein>
    <recommendedName>
        <fullName evidence="8">Outer membrane protein beta-barrel domain-containing protein</fullName>
    </recommendedName>
</protein>
<proteinExistence type="predicted"/>
<evidence type="ECO:0000313" key="5">
    <source>
        <dbReference type="Proteomes" id="UP000054260"/>
    </source>
</evidence>